<evidence type="ECO:0000313" key="5">
    <source>
        <dbReference type="WBParaSite" id="PDA_v2.g15657.t1"/>
    </source>
</evidence>
<dbReference type="AlphaFoldDB" id="A0A914PIT9"/>
<keyword evidence="2" id="KW-1133">Transmembrane helix</keyword>
<evidence type="ECO:0000256" key="1">
    <source>
        <dbReference type="SAM" id="MobiDB-lite"/>
    </source>
</evidence>
<keyword evidence="2" id="KW-0472">Membrane</keyword>
<evidence type="ECO:0000313" key="4">
    <source>
        <dbReference type="Proteomes" id="UP000887578"/>
    </source>
</evidence>
<organism evidence="4 5">
    <name type="scientific">Panagrolaimus davidi</name>
    <dbReference type="NCBI Taxonomy" id="227884"/>
    <lineage>
        <taxon>Eukaryota</taxon>
        <taxon>Metazoa</taxon>
        <taxon>Ecdysozoa</taxon>
        <taxon>Nematoda</taxon>
        <taxon>Chromadorea</taxon>
        <taxon>Rhabditida</taxon>
        <taxon>Tylenchina</taxon>
        <taxon>Panagrolaimomorpha</taxon>
        <taxon>Panagrolaimoidea</taxon>
        <taxon>Panagrolaimidae</taxon>
        <taxon>Panagrolaimus</taxon>
    </lineage>
</organism>
<name>A0A914PIT9_9BILA</name>
<feature type="transmembrane region" description="Helical" evidence="2">
    <location>
        <begin position="47"/>
        <end position="73"/>
    </location>
</feature>
<proteinExistence type="predicted"/>
<evidence type="ECO:0000256" key="2">
    <source>
        <dbReference type="SAM" id="Phobius"/>
    </source>
</evidence>
<dbReference type="WBParaSite" id="PDA_v2.g15657.t1">
    <property type="protein sequence ID" value="PDA_v2.g15657.t1"/>
    <property type="gene ID" value="PDA_v2.g15657"/>
</dbReference>
<sequence length="512" mass="58853">MMKQQLCIFFMVLHFAEIVESANNTNAKTTTTKTPSPTTSEYVIETWLYAVAILAFSVVVLTILVAALMYHWFWCPSKEEKEAAAAEAKARKKKMKKAKNLSKNAVVKEDEEEEEQEPPKPKKKASDSVNVKLQKKEEKQMPSSTAKPEKPEESNLEQQKQPTPKPKPKRTVTQIYSKTAKPPPFYQSDLEAVEDEKIQRTKTDQTPITGTITTQDDSLKPTLQSITGSNKSLPQNSSKARPAVRLCPTRPINGPKKNVIVNGKFDYHFDEPPKFQKTYMLAGNMPEWCTPPLKQYINFWSCIEHLTVVSRFSPVFVNPLIGPSNIFFMFRDLVAEEIKFSPYQILANRILEPLKNDAKSGNNNVDEKKKVYILRVYITCYAPLTMEIHCRGRCPLFLFSLFKCTKCSSQLERYQFNDWLIPSEEGNERWENFVCRIKRIPVNSHQVFCYNGPKQKPDNCDEVNHIFVIRGDFKSTNICPCTRYCSYTYHTHLNSFKLKPARLPWTSTKADV</sequence>
<feature type="region of interest" description="Disordered" evidence="1">
    <location>
        <begin position="227"/>
        <end position="248"/>
    </location>
</feature>
<keyword evidence="2" id="KW-0812">Transmembrane</keyword>
<accession>A0A914PIT9</accession>
<keyword evidence="3" id="KW-0732">Signal</keyword>
<feature type="chain" id="PRO_5037111188" evidence="3">
    <location>
        <begin position="22"/>
        <end position="512"/>
    </location>
</feature>
<feature type="compositionally biased region" description="Basic and acidic residues" evidence="1">
    <location>
        <begin position="117"/>
        <end position="126"/>
    </location>
</feature>
<dbReference type="Proteomes" id="UP000887578">
    <property type="component" value="Unplaced"/>
</dbReference>
<feature type="compositionally biased region" description="Polar residues" evidence="1">
    <location>
        <begin position="227"/>
        <end position="239"/>
    </location>
</feature>
<feature type="region of interest" description="Disordered" evidence="1">
    <location>
        <begin position="94"/>
        <end position="172"/>
    </location>
</feature>
<reference evidence="5" key="1">
    <citation type="submission" date="2022-11" db="UniProtKB">
        <authorList>
            <consortium name="WormBaseParasite"/>
        </authorList>
    </citation>
    <scope>IDENTIFICATION</scope>
</reference>
<protein>
    <submittedName>
        <fullName evidence="5">Uncharacterized protein</fullName>
    </submittedName>
</protein>
<evidence type="ECO:0000256" key="3">
    <source>
        <dbReference type="SAM" id="SignalP"/>
    </source>
</evidence>
<feature type="signal peptide" evidence="3">
    <location>
        <begin position="1"/>
        <end position="21"/>
    </location>
</feature>
<keyword evidence="4" id="KW-1185">Reference proteome</keyword>